<gene>
    <name evidence="1" type="ORF">JOC77_000464</name>
</gene>
<organism evidence="1 2">
    <name type="scientific">Peribacillus deserti</name>
    <dbReference type="NCBI Taxonomy" id="673318"/>
    <lineage>
        <taxon>Bacteria</taxon>
        <taxon>Bacillati</taxon>
        <taxon>Bacillota</taxon>
        <taxon>Bacilli</taxon>
        <taxon>Bacillales</taxon>
        <taxon>Bacillaceae</taxon>
        <taxon>Peribacillus</taxon>
    </lineage>
</organism>
<sequence length="127" mass="14512">MKGSELNTALDFKKLTIIQLQIVLDELQNQQPEERKKLKILTAGSMIEAEIRTHEPEERETEKPLSKALIQSEKKPLLDITSKEMINVHANLYLKNVTLTPFSDPRSSVQLDEFVLFTDHILGITLT</sequence>
<reference evidence="1 2" key="1">
    <citation type="submission" date="2021-01" db="EMBL/GenBank/DDBJ databases">
        <title>Genomic Encyclopedia of Type Strains, Phase IV (KMG-IV): sequencing the most valuable type-strain genomes for metagenomic binning, comparative biology and taxonomic classification.</title>
        <authorList>
            <person name="Goeker M."/>
        </authorList>
    </citation>
    <scope>NUCLEOTIDE SEQUENCE [LARGE SCALE GENOMIC DNA]</scope>
    <source>
        <strain evidence="1 2">DSM 105482</strain>
    </source>
</reference>
<name>A0ABS2QD42_9BACI</name>
<dbReference type="RefSeq" id="WP_204537985.1">
    <property type="nucleotide sequence ID" value="NZ_JAFBFI010000002.1"/>
</dbReference>
<proteinExistence type="predicted"/>
<evidence type="ECO:0000313" key="1">
    <source>
        <dbReference type="EMBL" id="MBM7691059.1"/>
    </source>
</evidence>
<comment type="caution">
    <text evidence="1">The sequence shown here is derived from an EMBL/GenBank/DDBJ whole genome shotgun (WGS) entry which is preliminary data.</text>
</comment>
<dbReference type="Proteomes" id="UP000823486">
    <property type="component" value="Unassembled WGS sequence"/>
</dbReference>
<dbReference type="EMBL" id="JAFBFI010000002">
    <property type="protein sequence ID" value="MBM7691059.1"/>
    <property type="molecule type" value="Genomic_DNA"/>
</dbReference>
<accession>A0ABS2QD42</accession>
<keyword evidence="2" id="KW-1185">Reference proteome</keyword>
<protein>
    <submittedName>
        <fullName evidence="1">Uncharacterized protein</fullName>
    </submittedName>
</protein>
<evidence type="ECO:0000313" key="2">
    <source>
        <dbReference type="Proteomes" id="UP000823486"/>
    </source>
</evidence>